<organism evidence="3 4">
    <name type="scientific">Araneus ventricosus</name>
    <name type="common">Orbweaver spider</name>
    <name type="synonym">Epeira ventricosa</name>
    <dbReference type="NCBI Taxonomy" id="182803"/>
    <lineage>
        <taxon>Eukaryota</taxon>
        <taxon>Metazoa</taxon>
        <taxon>Ecdysozoa</taxon>
        <taxon>Arthropoda</taxon>
        <taxon>Chelicerata</taxon>
        <taxon>Arachnida</taxon>
        <taxon>Araneae</taxon>
        <taxon>Araneomorphae</taxon>
        <taxon>Entelegynae</taxon>
        <taxon>Araneoidea</taxon>
        <taxon>Araneidae</taxon>
        <taxon>Araneus</taxon>
    </lineage>
</organism>
<gene>
    <name evidence="3" type="ORF">AVEN_62790_1</name>
</gene>
<feature type="domain" description="PIH1 N-terminal" evidence="2">
    <location>
        <begin position="2"/>
        <end position="92"/>
    </location>
</feature>
<dbReference type="PANTHER" id="PTHR22997:SF3">
    <property type="entry name" value="PROTEIN KINTOUN"/>
    <property type="match status" value="1"/>
</dbReference>
<dbReference type="PANTHER" id="PTHR22997">
    <property type="entry name" value="PIH1 DOMAIN-CONTAINING PROTEIN 1"/>
    <property type="match status" value="1"/>
</dbReference>
<feature type="non-terminal residue" evidence="3">
    <location>
        <position position="97"/>
    </location>
</feature>
<accession>A0A4Y2LJA5</accession>
<dbReference type="EMBL" id="BGPR01277262">
    <property type="protein sequence ID" value="GBN14489.1"/>
    <property type="molecule type" value="Genomic_DNA"/>
</dbReference>
<comment type="caution">
    <text evidence="3">The sequence shown here is derived from an EMBL/GenBank/DDBJ whole genome shotgun (WGS) entry which is preliminary data.</text>
</comment>
<evidence type="ECO:0000313" key="4">
    <source>
        <dbReference type="Proteomes" id="UP000499080"/>
    </source>
</evidence>
<comment type="similarity">
    <text evidence="1">Belongs to the PIH1 family.</text>
</comment>
<protein>
    <recommendedName>
        <fullName evidence="2">PIH1 N-terminal domain-containing protein</fullName>
    </recommendedName>
</protein>
<dbReference type="GO" id="GO:0005737">
    <property type="term" value="C:cytoplasm"/>
    <property type="evidence" value="ECO:0007669"/>
    <property type="project" value="TreeGrafter"/>
</dbReference>
<dbReference type="Proteomes" id="UP000499080">
    <property type="component" value="Unassembled WGS sequence"/>
</dbReference>
<evidence type="ECO:0000259" key="2">
    <source>
        <dbReference type="Pfam" id="PF08190"/>
    </source>
</evidence>
<dbReference type="OrthoDB" id="6424215at2759"/>
<reference evidence="3 4" key="1">
    <citation type="journal article" date="2019" name="Sci. Rep.">
        <title>Orb-weaving spider Araneus ventricosus genome elucidates the spidroin gene catalogue.</title>
        <authorList>
            <person name="Kono N."/>
            <person name="Nakamura H."/>
            <person name="Ohtoshi R."/>
            <person name="Moran D.A.P."/>
            <person name="Shinohara A."/>
            <person name="Yoshida Y."/>
            <person name="Fujiwara M."/>
            <person name="Mori M."/>
            <person name="Tomita M."/>
            <person name="Arakawa K."/>
        </authorList>
    </citation>
    <scope>NUCLEOTIDE SEQUENCE [LARGE SCALE GENOMIC DNA]</scope>
</reference>
<evidence type="ECO:0000256" key="1">
    <source>
        <dbReference type="ARBA" id="ARBA00008511"/>
    </source>
</evidence>
<dbReference type="AlphaFoldDB" id="A0A4Y2LJA5"/>
<proteinExistence type="inferred from homology"/>
<dbReference type="InterPro" id="IPR012981">
    <property type="entry name" value="PIH1_N"/>
</dbReference>
<sequence>TEWKIPVILSKPRQDVDKKKAKCTVLDVMFHPKAIELALKNSRFKGVVEDTARTTVREQFGIVPSSQTALYPKMKYKGNAPPVVLRKSLQSKKEEYV</sequence>
<evidence type="ECO:0000313" key="3">
    <source>
        <dbReference type="EMBL" id="GBN14489.1"/>
    </source>
</evidence>
<dbReference type="Pfam" id="PF08190">
    <property type="entry name" value="PIH1"/>
    <property type="match status" value="1"/>
</dbReference>
<dbReference type="InterPro" id="IPR050734">
    <property type="entry name" value="PIH1/Kintoun_subfamily"/>
</dbReference>
<feature type="non-terminal residue" evidence="3">
    <location>
        <position position="1"/>
    </location>
</feature>
<name>A0A4Y2LJA5_ARAVE</name>
<keyword evidence="4" id="KW-1185">Reference proteome</keyword>